<dbReference type="SUPFAM" id="SSF53098">
    <property type="entry name" value="Ribonuclease H-like"/>
    <property type="match status" value="1"/>
</dbReference>
<dbReference type="Gene3D" id="3.30.420.10">
    <property type="entry name" value="Ribonuclease H-like superfamily/Ribonuclease H"/>
    <property type="match status" value="1"/>
</dbReference>
<dbReference type="Proteomes" id="UP000231333">
    <property type="component" value="Unassembled WGS sequence"/>
</dbReference>
<gene>
    <name evidence="2" type="ORF">COV34_02500</name>
</gene>
<keyword evidence="2" id="KW-0547">Nucleotide-binding</keyword>
<dbReference type="GO" id="GO:0003676">
    <property type="term" value="F:nucleic acid binding"/>
    <property type="evidence" value="ECO:0007669"/>
    <property type="project" value="InterPro"/>
</dbReference>
<dbReference type="EMBL" id="PCXL01000013">
    <property type="protein sequence ID" value="PIR37935.1"/>
    <property type="molecule type" value="Genomic_DNA"/>
</dbReference>
<evidence type="ECO:0000259" key="1">
    <source>
        <dbReference type="Pfam" id="PF13482"/>
    </source>
</evidence>
<name>A0A2H0QWF0_9BACT</name>
<evidence type="ECO:0000313" key="2">
    <source>
        <dbReference type="EMBL" id="PIR37935.1"/>
    </source>
</evidence>
<keyword evidence="2" id="KW-0067">ATP-binding</keyword>
<keyword evidence="2" id="KW-0378">Hydrolase</keyword>
<dbReference type="InterPro" id="IPR036397">
    <property type="entry name" value="RNaseH_sf"/>
</dbReference>
<reference evidence="2 3" key="1">
    <citation type="submission" date="2017-09" db="EMBL/GenBank/DDBJ databases">
        <title>Depth-based differentiation of microbial function through sediment-hosted aquifers and enrichment of novel symbionts in the deep terrestrial subsurface.</title>
        <authorList>
            <person name="Probst A.J."/>
            <person name="Ladd B."/>
            <person name="Jarett J.K."/>
            <person name="Geller-Mcgrath D.E."/>
            <person name="Sieber C.M."/>
            <person name="Emerson J.B."/>
            <person name="Anantharaman K."/>
            <person name="Thomas B.C."/>
            <person name="Malmstrom R."/>
            <person name="Stieglmeier M."/>
            <person name="Klingl A."/>
            <person name="Woyke T."/>
            <person name="Ryan C.M."/>
            <person name="Banfield J.F."/>
        </authorList>
    </citation>
    <scope>NUCLEOTIDE SEQUENCE [LARGE SCALE GENOMIC DNA]</scope>
    <source>
        <strain evidence="2">CG10_big_fil_rev_8_21_14_0_10_42_12</strain>
    </source>
</reference>
<protein>
    <submittedName>
        <fullName evidence="2">Helicase</fullName>
    </submittedName>
</protein>
<dbReference type="InterPro" id="IPR038720">
    <property type="entry name" value="YprB_RNase_H-like_dom"/>
</dbReference>
<keyword evidence="2" id="KW-0347">Helicase</keyword>
<organism evidence="2 3">
    <name type="scientific">Candidatus Zambryskibacteria bacterium CG10_big_fil_rev_8_21_14_0_10_42_12</name>
    <dbReference type="NCBI Taxonomy" id="1975115"/>
    <lineage>
        <taxon>Bacteria</taxon>
        <taxon>Candidatus Zambryskiibacteriota</taxon>
    </lineage>
</organism>
<dbReference type="GO" id="GO:0004386">
    <property type="term" value="F:helicase activity"/>
    <property type="evidence" value="ECO:0007669"/>
    <property type="project" value="UniProtKB-KW"/>
</dbReference>
<dbReference type="InterPro" id="IPR012337">
    <property type="entry name" value="RNaseH-like_sf"/>
</dbReference>
<sequence>MSIVVFDIETRNTFQEKGTNNPADLDISIVGVYDSATDTYTSYAEEEFKDMWPIFEHARTIVGFNSEHFDLPLLDKYYHGDLYQIKHVDILKEIHSQFGRRMKLDQLAEGTLGIKKSGHGLEAIKWWREGAIDKIRNYCLDDVKITKEIFDYAKANNVLKFKEGGRVMDIKLDTKHWDKVEDAGMTASLPF</sequence>
<evidence type="ECO:0000313" key="3">
    <source>
        <dbReference type="Proteomes" id="UP000231333"/>
    </source>
</evidence>
<dbReference type="Pfam" id="PF13482">
    <property type="entry name" value="RNase_H_2"/>
    <property type="match status" value="1"/>
</dbReference>
<dbReference type="AlphaFoldDB" id="A0A2H0QWF0"/>
<comment type="caution">
    <text evidence="2">The sequence shown here is derived from an EMBL/GenBank/DDBJ whole genome shotgun (WGS) entry which is preliminary data.</text>
</comment>
<proteinExistence type="predicted"/>
<feature type="domain" description="YprB ribonuclease H-like" evidence="1">
    <location>
        <begin position="5"/>
        <end position="152"/>
    </location>
</feature>
<accession>A0A2H0QWF0</accession>